<dbReference type="InterPro" id="IPR000217">
    <property type="entry name" value="Tubulin"/>
</dbReference>
<dbReference type="InterPro" id="IPR018316">
    <property type="entry name" value="Tubulin/FtsZ_2-layer-sand-dom"/>
</dbReference>
<keyword evidence="5 7" id="KW-0342">GTP-binding</keyword>
<accession>A0ABQ8UC09</accession>
<dbReference type="EMBL" id="JAPMOS010000060">
    <property type="protein sequence ID" value="KAJ4456824.1"/>
    <property type="molecule type" value="Genomic_DNA"/>
</dbReference>
<comment type="catalytic activity">
    <reaction evidence="6">
        <text>GTP + H2O = GDP + phosphate + H(+)</text>
        <dbReference type="Rhea" id="RHEA:19669"/>
        <dbReference type="ChEBI" id="CHEBI:15377"/>
        <dbReference type="ChEBI" id="CHEBI:15378"/>
        <dbReference type="ChEBI" id="CHEBI:37565"/>
        <dbReference type="ChEBI" id="CHEBI:43474"/>
        <dbReference type="ChEBI" id="CHEBI:58189"/>
    </reaction>
    <physiologicalReaction direction="left-to-right" evidence="6">
        <dbReference type="Rhea" id="RHEA:19670"/>
    </physiologicalReaction>
</comment>
<feature type="domain" description="Tubulin/FtsZ GTPase" evidence="9">
    <location>
        <begin position="49"/>
        <end position="246"/>
    </location>
</feature>
<evidence type="ECO:0000313" key="11">
    <source>
        <dbReference type="EMBL" id="KAJ4456824.1"/>
    </source>
</evidence>
<dbReference type="InterPro" id="IPR017975">
    <property type="entry name" value="Tubulin_CS"/>
</dbReference>
<dbReference type="Gene3D" id="3.30.1330.20">
    <property type="entry name" value="Tubulin/FtsZ, C-terminal domain"/>
    <property type="match status" value="1"/>
</dbReference>
<dbReference type="PRINTS" id="PR01162">
    <property type="entry name" value="ALPHATUBULIN"/>
</dbReference>
<dbReference type="Proteomes" id="UP001141327">
    <property type="component" value="Unassembled WGS sequence"/>
</dbReference>
<dbReference type="PROSITE" id="PS00227">
    <property type="entry name" value="TUBULIN"/>
    <property type="match status" value="1"/>
</dbReference>
<dbReference type="InterPro" id="IPR002452">
    <property type="entry name" value="Alpha_tubulin"/>
</dbReference>
<dbReference type="InterPro" id="IPR003008">
    <property type="entry name" value="Tubulin_FtsZ_GTPase"/>
</dbReference>
<evidence type="ECO:0000256" key="1">
    <source>
        <dbReference type="ARBA" id="ARBA00009636"/>
    </source>
</evidence>
<dbReference type="InterPro" id="IPR008280">
    <property type="entry name" value="Tub_FtsZ_C"/>
</dbReference>
<comment type="function">
    <text evidence="7">Tubulin is the major constituent of microtubules, a cylinder consisting of laterally associated linear protofilaments composed of alpha- and beta-tubulin heterodimers. Microtubules grow by the addition of GTP-tubulin dimers to the microtubule end, where a stabilizing cap forms. Below the cap, tubulin dimers are in GDP-bound state, owing to GTPase activity of alpha-tubulin.</text>
</comment>
<name>A0ABQ8UC09_9EUKA</name>
<keyword evidence="4" id="KW-0378">Hydrolase</keyword>
<evidence type="ECO:0000256" key="8">
    <source>
        <dbReference type="SAM" id="Coils"/>
    </source>
</evidence>
<feature type="domain" description="Tubulin/FtsZ 2-layer sandwich" evidence="10">
    <location>
        <begin position="248"/>
        <end position="393"/>
    </location>
</feature>
<keyword evidence="3 7" id="KW-0547">Nucleotide-binding</keyword>
<protein>
    <recommendedName>
        <fullName evidence="7">Tubulin alpha chain</fullName>
    </recommendedName>
</protein>
<dbReference type="InterPro" id="IPR037103">
    <property type="entry name" value="Tubulin/FtsZ-like_C"/>
</dbReference>
<reference evidence="11" key="1">
    <citation type="journal article" date="2022" name="bioRxiv">
        <title>Genomics of Preaxostyla Flagellates Illuminates Evolutionary Transitions and the Path Towards Mitochondrial Loss.</title>
        <authorList>
            <person name="Novak L.V.F."/>
            <person name="Treitli S.C."/>
            <person name="Pyrih J."/>
            <person name="Halakuc P."/>
            <person name="Pipaliya S.V."/>
            <person name="Vacek V."/>
            <person name="Brzon O."/>
            <person name="Soukal P."/>
            <person name="Eme L."/>
            <person name="Dacks J.B."/>
            <person name="Karnkowska A."/>
            <person name="Elias M."/>
            <person name="Hampl V."/>
        </authorList>
    </citation>
    <scope>NUCLEOTIDE SEQUENCE</scope>
    <source>
        <strain evidence="11">RCP-MX</strain>
    </source>
</reference>
<dbReference type="Pfam" id="PF00091">
    <property type="entry name" value="Tubulin"/>
    <property type="match status" value="1"/>
</dbReference>
<comment type="subunit">
    <text evidence="7">Dimer of alpha and beta chains. A typical microtubule is a hollow water-filled tube with an outer diameter of 25 nm and an inner diameter of 15 nM. Alpha-beta heterodimers associate head-to-tail to form protofilaments running lengthwise along the microtubule wall with the beta-tubulin subunit facing the microtubule plus end conferring a structural polarity. Microtubules usually have 13 protofilaments but different protofilament numbers can be found in some organisms and specialized cells.</text>
</comment>
<dbReference type="CDD" id="cd02186">
    <property type="entry name" value="alpha_tubulin"/>
    <property type="match status" value="1"/>
</dbReference>
<dbReference type="InterPro" id="IPR036525">
    <property type="entry name" value="Tubulin/FtsZ_GTPase_sf"/>
</dbReference>
<evidence type="ECO:0000256" key="6">
    <source>
        <dbReference type="ARBA" id="ARBA00049117"/>
    </source>
</evidence>
<gene>
    <name evidence="11" type="ORF">PAPYR_7848</name>
</gene>
<evidence type="ECO:0000256" key="5">
    <source>
        <dbReference type="ARBA" id="ARBA00023134"/>
    </source>
</evidence>
<dbReference type="PRINTS" id="PR01161">
    <property type="entry name" value="TUBULIN"/>
</dbReference>
<dbReference type="PROSITE" id="PS51257">
    <property type="entry name" value="PROKAR_LIPOPROTEIN"/>
    <property type="match status" value="1"/>
</dbReference>
<dbReference type="Gene3D" id="1.10.287.600">
    <property type="entry name" value="Helix hairpin bin"/>
    <property type="match status" value="1"/>
</dbReference>
<dbReference type="SUPFAM" id="SSF55307">
    <property type="entry name" value="Tubulin C-terminal domain-like"/>
    <property type="match status" value="1"/>
</dbReference>
<dbReference type="SMART" id="SM00865">
    <property type="entry name" value="Tubulin_C"/>
    <property type="match status" value="1"/>
</dbReference>
<evidence type="ECO:0000313" key="12">
    <source>
        <dbReference type="Proteomes" id="UP001141327"/>
    </source>
</evidence>
<evidence type="ECO:0000256" key="7">
    <source>
        <dbReference type="RuleBase" id="RU000352"/>
    </source>
</evidence>
<feature type="coiled-coil region" evidence="8">
    <location>
        <begin position="418"/>
        <end position="445"/>
    </location>
</feature>
<keyword evidence="8" id="KW-0175">Coiled coil</keyword>
<dbReference type="InterPro" id="IPR023123">
    <property type="entry name" value="Tubulin_C"/>
</dbReference>
<dbReference type="Gene3D" id="3.40.50.1440">
    <property type="entry name" value="Tubulin/FtsZ, GTPase domain"/>
    <property type="match status" value="1"/>
</dbReference>
<organism evidence="11 12">
    <name type="scientific">Paratrimastix pyriformis</name>
    <dbReference type="NCBI Taxonomy" id="342808"/>
    <lineage>
        <taxon>Eukaryota</taxon>
        <taxon>Metamonada</taxon>
        <taxon>Preaxostyla</taxon>
        <taxon>Paratrimastigidae</taxon>
        <taxon>Paratrimastix</taxon>
    </lineage>
</organism>
<proteinExistence type="inferred from homology"/>
<dbReference type="Pfam" id="PF03953">
    <property type="entry name" value="Tubulin_C"/>
    <property type="match status" value="1"/>
</dbReference>
<evidence type="ECO:0000256" key="3">
    <source>
        <dbReference type="ARBA" id="ARBA00022741"/>
    </source>
</evidence>
<dbReference type="SUPFAM" id="SSF52490">
    <property type="entry name" value="Tubulin nucleotide-binding domain-like"/>
    <property type="match status" value="1"/>
</dbReference>
<comment type="caution">
    <text evidence="11">The sequence shown here is derived from an EMBL/GenBank/DDBJ whole genome shotgun (WGS) entry which is preliminary data.</text>
</comment>
<dbReference type="SMART" id="SM00864">
    <property type="entry name" value="Tubulin"/>
    <property type="match status" value="1"/>
</dbReference>
<evidence type="ECO:0000256" key="4">
    <source>
        <dbReference type="ARBA" id="ARBA00022801"/>
    </source>
</evidence>
<evidence type="ECO:0000256" key="2">
    <source>
        <dbReference type="ARBA" id="ARBA00022701"/>
    </source>
</evidence>
<keyword evidence="12" id="KW-1185">Reference proteome</keyword>
<keyword evidence="2 7" id="KW-0493">Microtubule</keyword>
<evidence type="ECO:0000259" key="9">
    <source>
        <dbReference type="SMART" id="SM00864"/>
    </source>
</evidence>
<comment type="similarity">
    <text evidence="1 7">Belongs to the tubulin family.</text>
</comment>
<dbReference type="PANTHER" id="PTHR11588">
    <property type="entry name" value="TUBULIN"/>
    <property type="match status" value="1"/>
</dbReference>
<evidence type="ECO:0000259" key="10">
    <source>
        <dbReference type="SMART" id="SM00865"/>
    </source>
</evidence>
<sequence>MREVISLHIGQAGVQMGASCWELFCLEHHITPNGEILATDKLGTDDESVGTFFSETNSGRYVPRALFLDLEPSVVDELSRGTYRQLFAPDQLMTGTEDAANNFARGHYTVGKEILLRVLDRVRRFTEACENLQGFLVFSSVGGGTGSGLTSLILDKLMVDYERRPRLAFTVYPSPQISTAVVEPYNAVLSTHSLLELVNVAVLLENEALYSICRQRLDVEAPTYLNLNRIVAQVVSSLTASVRFQGALNVDVSEFQTNLVPFPRVHFMLASYAPMMSTERAGHEALSVSELANAAFEPTSMMANIDPRRGQYMACCLNFRGDVVPKDVNLAVASIKSHKTVQFVDWCPTGFKCGLNFQPPTAIPDGDLARVQRAVCMIANSTAVAEVFSRVDHKFDLMFAKRAFVHWYVGEGMEEGEFAEAREDLATLEKDYLELTVENQKADDASKVQVAEVED</sequence>